<name>A0A0J8DEI7_CLOCY</name>
<dbReference type="Proteomes" id="UP000036756">
    <property type="component" value="Unassembled WGS sequence"/>
</dbReference>
<evidence type="ECO:0000313" key="2">
    <source>
        <dbReference type="Proteomes" id="UP000036756"/>
    </source>
</evidence>
<proteinExistence type="predicted"/>
<dbReference type="OrthoDB" id="1905201at2"/>
<dbReference type="STRING" id="1121307.CLCY_9c00800"/>
<protein>
    <submittedName>
        <fullName evidence="1">Uncharacterized protein</fullName>
    </submittedName>
</protein>
<reference evidence="1 2" key="1">
    <citation type="submission" date="2015-06" db="EMBL/GenBank/DDBJ databases">
        <title>Draft genome sequence of the purine-degrading Clostridium cylindrosporum HC-1 (DSM 605).</title>
        <authorList>
            <person name="Poehlein A."/>
            <person name="Schiel-Bengelsdorf B."/>
            <person name="Bengelsdorf F."/>
            <person name="Daniel R."/>
            <person name="Duerre P."/>
        </authorList>
    </citation>
    <scope>NUCLEOTIDE SEQUENCE [LARGE SCALE GENOMIC DNA]</scope>
    <source>
        <strain evidence="1 2">DSM 605</strain>
    </source>
</reference>
<gene>
    <name evidence="1" type="ORF">CLCY_9c00800</name>
</gene>
<dbReference type="RefSeq" id="WP_048569853.1">
    <property type="nucleotide sequence ID" value="NZ_LFVU01000006.1"/>
</dbReference>
<sequence>MDSTNKETKKYTSFTPEEIKEYIVNIRKLIIEGKYTISKNQNRKENVDFIENYKIDSKKEKGILLNLEYDDFCYAVDNEKEEFAHEKLYIFCKECELDSWGELELVEVYIKINISETRKGNEFMIVVSFHKRNKPIKYLFK</sequence>
<dbReference type="EMBL" id="LFVU01000006">
    <property type="protein sequence ID" value="KMT22649.1"/>
    <property type="molecule type" value="Genomic_DNA"/>
</dbReference>
<comment type="caution">
    <text evidence="1">The sequence shown here is derived from an EMBL/GenBank/DDBJ whole genome shotgun (WGS) entry which is preliminary data.</text>
</comment>
<organism evidence="1 2">
    <name type="scientific">Clostridium cylindrosporum DSM 605</name>
    <dbReference type="NCBI Taxonomy" id="1121307"/>
    <lineage>
        <taxon>Bacteria</taxon>
        <taxon>Bacillati</taxon>
        <taxon>Bacillota</taxon>
        <taxon>Clostridia</taxon>
        <taxon>Eubacteriales</taxon>
        <taxon>Clostridiaceae</taxon>
        <taxon>Clostridium</taxon>
    </lineage>
</organism>
<keyword evidence="2" id="KW-1185">Reference proteome</keyword>
<dbReference type="AlphaFoldDB" id="A0A0J8DEI7"/>
<accession>A0A0J8DEI7</accession>
<dbReference type="PATRIC" id="fig|1121307.3.peg.2663"/>
<evidence type="ECO:0000313" key="1">
    <source>
        <dbReference type="EMBL" id="KMT22649.1"/>
    </source>
</evidence>